<comment type="caution">
    <text evidence="2">The sequence shown here is derived from an EMBL/GenBank/DDBJ whole genome shotgun (WGS) entry which is preliminary data.</text>
</comment>
<accession>A0ABU2NCC0</accession>
<dbReference type="SUPFAM" id="SSF52266">
    <property type="entry name" value="SGNH hydrolase"/>
    <property type="match status" value="1"/>
</dbReference>
<dbReference type="RefSeq" id="WP_311557998.1">
    <property type="nucleotide sequence ID" value="NZ_JAVREJ010000013.1"/>
</dbReference>
<dbReference type="InterPro" id="IPR036514">
    <property type="entry name" value="SGNH_hydro_sf"/>
</dbReference>
<dbReference type="Proteomes" id="UP001183202">
    <property type="component" value="Unassembled WGS sequence"/>
</dbReference>
<evidence type="ECO:0000313" key="3">
    <source>
        <dbReference type="Proteomes" id="UP001183202"/>
    </source>
</evidence>
<dbReference type="Gene3D" id="3.40.50.1110">
    <property type="entry name" value="SGNH hydrolase"/>
    <property type="match status" value="1"/>
</dbReference>
<dbReference type="EMBL" id="JAVREJ010000013">
    <property type="protein sequence ID" value="MDT0351607.1"/>
    <property type="molecule type" value="Genomic_DNA"/>
</dbReference>
<proteinExistence type="predicted"/>
<reference evidence="3" key="1">
    <citation type="submission" date="2023-07" db="EMBL/GenBank/DDBJ databases">
        <title>30 novel species of actinomycetes from the DSMZ collection.</title>
        <authorList>
            <person name="Nouioui I."/>
        </authorList>
    </citation>
    <scope>NUCLEOTIDE SEQUENCE [LARGE SCALE GENOMIC DNA]</scope>
    <source>
        <strain evidence="3">DSM 45834</strain>
    </source>
</reference>
<feature type="domain" description="SGNH hydrolase-type esterase" evidence="1">
    <location>
        <begin position="11"/>
        <end position="186"/>
    </location>
</feature>
<evidence type="ECO:0000259" key="1">
    <source>
        <dbReference type="Pfam" id="PF13472"/>
    </source>
</evidence>
<dbReference type="Pfam" id="PF13472">
    <property type="entry name" value="Lipase_GDSL_2"/>
    <property type="match status" value="1"/>
</dbReference>
<dbReference type="InterPro" id="IPR013830">
    <property type="entry name" value="SGNH_hydro"/>
</dbReference>
<protein>
    <submittedName>
        <fullName evidence="2">GDSL-type esterase/lipase family protein</fullName>
    </submittedName>
</protein>
<evidence type="ECO:0000313" key="2">
    <source>
        <dbReference type="EMBL" id="MDT0351607.1"/>
    </source>
</evidence>
<sequence>MAPSADRRVFFVGDSFVAGVGDPQHRGWVGRLAERAHRIGAPITAYNLGVRRDTSDDIIRRWADEVAVRRGAGAQERLVVSFGVNDTTDDGRATRVAPEYSVANLHTLLADAAAAGLPVLMVGPPPVADPVQNRRIAALDEQFAAVCAETGAPFVTVFAPLRDAPVWMDEVAAGAGAHPAAAGYDLLADLVEPVWQEWLLSD</sequence>
<dbReference type="InterPro" id="IPR051532">
    <property type="entry name" value="Ester_Hydrolysis_Enzymes"/>
</dbReference>
<dbReference type="PANTHER" id="PTHR30383">
    <property type="entry name" value="THIOESTERASE 1/PROTEASE 1/LYSOPHOSPHOLIPASE L1"/>
    <property type="match status" value="1"/>
</dbReference>
<keyword evidence="3" id="KW-1185">Reference proteome</keyword>
<gene>
    <name evidence="2" type="ORF">RM445_18925</name>
</gene>
<name>A0ABU2NCC0_9PSEU</name>
<dbReference type="PANTHER" id="PTHR30383:SF5">
    <property type="entry name" value="SGNH HYDROLASE-TYPE ESTERASE DOMAIN-CONTAINING PROTEIN"/>
    <property type="match status" value="1"/>
</dbReference>
<organism evidence="2 3">
    <name type="scientific">Pseudonocardia charpentierae</name>
    <dbReference type="NCBI Taxonomy" id="3075545"/>
    <lineage>
        <taxon>Bacteria</taxon>
        <taxon>Bacillati</taxon>
        <taxon>Actinomycetota</taxon>
        <taxon>Actinomycetes</taxon>
        <taxon>Pseudonocardiales</taxon>
        <taxon>Pseudonocardiaceae</taxon>
        <taxon>Pseudonocardia</taxon>
    </lineage>
</organism>